<sequence length="257" mass="26800">MSTVATLARRATAGPAQGFAVWSAAWLAGSAGTDELLAALSEWAPVQSVVDGDLPDLLAEIRGLEPHTVRLLLPAPGDARGLPAGTDLEQAAMARGEVVVFDGASSSIALVPVPEAADVMRWQAYLHEPALADPDPMPLGGAEQELRGAVREAPSALAGLPPAPDSSDDPRRLVMELTRYLGAHRLPRSASERAHRVLDSAGMVEAILLVAGAENPYAGLTLASAQGGDAAYRDLWRTVRAARVAAVNAVCRDELRG</sequence>
<evidence type="ECO:0000313" key="1">
    <source>
        <dbReference type="EMBL" id="NKY16958.1"/>
    </source>
</evidence>
<dbReference type="Proteomes" id="UP000582646">
    <property type="component" value="Unassembled WGS sequence"/>
</dbReference>
<comment type="caution">
    <text evidence="1">The sequence shown here is derived from an EMBL/GenBank/DDBJ whole genome shotgun (WGS) entry which is preliminary data.</text>
</comment>
<name>A0A846WV31_9ACTN</name>
<dbReference type="EMBL" id="JAAXOQ010000001">
    <property type="protein sequence ID" value="NKY16958.1"/>
    <property type="molecule type" value="Genomic_DNA"/>
</dbReference>
<dbReference type="AlphaFoldDB" id="A0A846WV31"/>
<gene>
    <name evidence="1" type="ORF">HF999_01000</name>
</gene>
<keyword evidence="2" id="KW-1185">Reference proteome</keyword>
<organism evidence="1 2">
    <name type="scientific">Tsukamurella spumae</name>
    <dbReference type="NCBI Taxonomy" id="44753"/>
    <lineage>
        <taxon>Bacteria</taxon>
        <taxon>Bacillati</taxon>
        <taxon>Actinomycetota</taxon>
        <taxon>Actinomycetes</taxon>
        <taxon>Mycobacteriales</taxon>
        <taxon>Tsukamurellaceae</taxon>
        <taxon>Tsukamurella</taxon>
    </lineage>
</organism>
<proteinExistence type="predicted"/>
<protein>
    <submittedName>
        <fullName evidence="1">Uncharacterized protein</fullName>
    </submittedName>
</protein>
<dbReference type="RefSeq" id="WP_168544076.1">
    <property type="nucleotide sequence ID" value="NZ_BAAAKS010000031.1"/>
</dbReference>
<evidence type="ECO:0000313" key="2">
    <source>
        <dbReference type="Proteomes" id="UP000582646"/>
    </source>
</evidence>
<reference evidence="1 2" key="1">
    <citation type="submission" date="2020-04" db="EMBL/GenBank/DDBJ databases">
        <title>MicrobeNet Type strains.</title>
        <authorList>
            <person name="Nicholson A.C."/>
        </authorList>
    </citation>
    <scope>NUCLEOTIDE SEQUENCE [LARGE SCALE GENOMIC DNA]</scope>
    <source>
        <strain evidence="1 2">DSM 44113</strain>
    </source>
</reference>
<accession>A0A846WV31</accession>